<keyword evidence="1" id="KW-0614">Plasmid</keyword>
<dbReference type="HOGENOM" id="CLU_2618495_0_0_3"/>
<dbReference type="AlphaFoldDB" id="D7E5L2"/>
<dbReference type="EMBL" id="CP002060">
    <property type="protein sequence ID" value="ADI66271.1"/>
    <property type="molecule type" value="Genomic_DNA"/>
</dbReference>
<dbReference type="Proteomes" id="UP000001511">
    <property type="component" value="Plasmid pAzo01"/>
</dbReference>
<geneLocation type="plasmid" evidence="1 2">
    <name>pAzo01</name>
</geneLocation>
<proteinExistence type="predicted"/>
<keyword evidence="2" id="KW-1185">Reference proteome</keyword>
<reference evidence="1 2" key="1">
    <citation type="journal article" date="2010" name="PLoS ONE">
        <title>Genome erosion in a nitrogen-fixing vertically transmitted endosymbiotic multicellular cyanobacterium.</title>
        <authorList>
            <person name="Ran L."/>
            <person name="Larsson J."/>
            <person name="Vigil-Stenman T."/>
            <person name="Nylander J.A."/>
            <person name="Ininbergs K."/>
            <person name="Zheng W.W."/>
            <person name="Lapidus A."/>
            <person name="Lowry S."/>
            <person name="Haselkorn R."/>
            <person name="Bergman B."/>
        </authorList>
    </citation>
    <scope>NUCLEOTIDE SEQUENCE [LARGE SCALE GENOMIC DNA]</scope>
    <source>
        <strain evidence="2">0708</strain>
        <plasmid evidence="2">Plasmid pAzo01</plasmid>
    </source>
</reference>
<protein>
    <submittedName>
        <fullName evidence="1">Uncharacterized protein</fullName>
    </submittedName>
</protein>
<dbReference type="KEGG" id="naz:Aazo_5258"/>
<gene>
    <name evidence="1" type="ordered locus">Aazo_5258</name>
</gene>
<evidence type="ECO:0000313" key="1">
    <source>
        <dbReference type="EMBL" id="ADI66271.1"/>
    </source>
</evidence>
<evidence type="ECO:0000313" key="2">
    <source>
        <dbReference type="Proteomes" id="UP000001511"/>
    </source>
</evidence>
<name>D7E5L2_NOSA0</name>
<organism evidence="1 2">
    <name type="scientific">Nostoc azollae (strain 0708)</name>
    <name type="common">Anabaena azollae (strain 0708)</name>
    <dbReference type="NCBI Taxonomy" id="551115"/>
    <lineage>
        <taxon>Bacteria</taxon>
        <taxon>Bacillati</taxon>
        <taxon>Cyanobacteriota</taxon>
        <taxon>Cyanophyceae</taxon>
        <taxon>Nostocales</taxon>
        <taxon>Nostocaceae</taxon>
        <taxon>Trichormus</taxon>
    </lineage>
</organism>
<sequence>MRKIKNHFFIPLDRSAIKRAMYSRQIIYALFAVKKSLFSAKKSAVLDLISKTAGLTKVIYTKSSCLISSTGRFLKFLV</sequence>
<accession>D7E5L2</accession>